<feature type="region of interest" description="Disordered" evidence="1">
    <location>
        <begin position="52"/>
        <end position="88"/>
    </location>
</feature>
<feature type="compositionally biased region" description="Low complexity" evidence="1">
    <location>
        <begin position="67"/>
        <end position="79"/>
    </location>
</feature>
<evidence type="ECO:0000313" key="2">
    <source>
        <dbReference type="EMBL" id="PSK57902.1"/>
    </source>
</evidence>
<evidence type="ECO:0000256" key="1">
    <source>
        <dbReference type="SAM" id="MobiDB-lite"/>
    </source>
</evidence>
<accession>A0A2P8ABQ5</accession>
<gene>
    <name evidence="2" type="ORF">B9Z65_9104</name>
</gene>
<comment type="caution">
    <text evidence="2">The sequence shown here is derived from an EMBL/GenBank/DDBJ whole genome shotgun (WGS) entry which is preliminary data.</text>
</comment>
<dbReference type="AlphaFoldDB" id="A0A2P8ABQ5"/>
<sequence>MAAGEEGRFEGANEEADMAKAFQALAQGEHTATTLENHLTKLESRIDELLKQANENQELAQSAATEPSSASSVDASKPSEFTSDKKDS</sequence>
<dbReference type="Proteomes" id="UP000243723">
    <property type="component" value="Unassembled WGS sequence"/>
</dbReference>
<keyword evidence="3" id="KW-1185">Reference proteome</keyword>
<name>A0A2P8ABQ5_9PEZI</name>
<dbReference type="EMBL" id="NHZQ01000037">
    <property type="protein sequence ID" value="PSK57902.1"/>
    <property type="molecule type" value="Genomic_DNA"/>
</dbReference>
<reference evidence="2 3" key="1">
    <citation type="submission" date="2017-05" db="EMBL/GenBank/DDBJ databases">
        <title>Draft genome sequence of Elsinoe australis.</title>
        <authorList>
            <person name="Cheng Q."/>
        </authorList>
    </citation>
    <scope>NUCLEOTIDE SEQUENCE [LARGE SCALE GENOMIC DNA]</scope>
    <source>
        <strain evidence="2 3">NL1</strain>
    </source>
</reference>
<dbReference type="OrthoDB" id="5398685at2759"/>
<feature type="compositionally biased region" description="Polar residues" evidence="1">
    <location>
        <begin position="53"/>
        <end position="66"/>
    </location>
</feature>
<protein>
    <submittedName>
        <fullName evidence="2">Uncharacterized protein</fullName>
    </submittedName>
</protein>
<organism evidence="2 3">
    <name type="scientific">Elsinoe australis</name>
    <dbReference type="NCBI Taxonomy" id="40998"/>
    <lineage>
        <taxon>Eukaryota</taxon>
        <taxon>Fungi</taxon>
        <taxon>Dikarya</taxon>
        <taxon>Ascomycota</taxon>
        <taxon>Pezizomycotina</taxon>
        <taxon>Dothideomycetes</taxon>
        <taxon>Dothideomycetidae</taxon>
        <taxon>Myriangiales</taxon>
        <taxon>Elsinoaceae</taxon>
        <taxon>Elsinoe</taxon>
    </lineage>
</organism>
<proteinExistence type="predicted"/>
<evidence type="ECO:0000313" key="3">
    <source>
        <dbReference type="Proteomes" id="UP000243723"/>
    </source>
</evidence>